<comment type="caution">
    <text evidence="2">The sequence shown here is derived from an EMBL/GenBank/DDBJ whole genome shotgun (WGS) entry which is preliminary data.</text>
</comment>
<gene>
    <name evidence="2" type="ORF">TPSD3_00930</name>
</gene>
<evidence type="ECO:0000313" key="2">
    <source>
        <dbReference type="EMBL" id="OUD16317.1"/>
    </source>
</evidence>
<dbReference type="InterPro" id="IPR007454">
    <property type="entry name" value="UPF0250_YbeD-like"/>
</dbReference>
<dbReference type="PANTHER" id="PTHR38036:SF1">
    <property type="entry name" value="UPF0250 PROTEIN YBED"/>
    <property type="match status" value="1"/>
</dbReference>
<protein>
    <submittedName>
        <fullName evidence="2">Uncharacterized protein</fullName>
    </submittedName>
</protein>
<evidence type="ECO:0000313" key="3">
    <source>
        <dbReference type="Proteomes" id="UP000194798"/>
    </source>
</evidence>
<accession>A0A251XC60</accession>
<dbReference type="GO" id="GO:0005829">
    <property type="term" value="C:cytosol"/>
    <property type="evidence" value="ECO:0007669"/>
    <property type="project" value="TreeGrafter"/>
</dbReference>
<name>A0A251XC60_9GAMM</name>
<proteinExistence type="inferred from homology"/>
<dbReference type="SUPFAM" id="SSF117991">
    <property type="entry name" value="YbeD/HP0495-like"/>
    <property type="match status" value="1"/>
</dbReference>
<dbReference type="AlphaFoldDB" id="A0A251XC60"/>
<dbReference type="Gene3D" id="3.30.70.260">
    <property type="match status" value="1"/>
</dbReference>
<reference evidence="2 3" key="1">
    <citation type="submission" date="2016-12" db="EMBL/GenBank/DDBJ databases">
        <title>Thioflexothrix psekupsii D3 genome sequencing and assembly.</title>
        <authorList>
            <person name="Fomenkov A."/>
            <person name="Vincze T."/>
            <person name="Grabovich M."/>
            <person name="Anton B.P."/>
            <person name="Dubinina G."/>
            <person name="Orlova M."/>
            <person name="Belousova E."/>
            <person name="Roberts R.J."/>
        </authorList>
    </citation>
    <scope>NUCLEOTIDE SEQUENCE [LARGE SCALE GENOMIC DNA]</scope>
    <source>
        <strain evidence="2">D3</strain>
    </source>
</reference>
<comment type="similarity">
    <text evidence="1">Belongs to the UPF0250 family.</text>
</comment>
<organism evidence="2 3">
    <name type="scientific">Thioflexithrix psekupsensis</name>
    <dbReference type="NCBI Taxonomy" id="1570016"/>
    <lineage>
        <taxon>Bacteria</taxon>
        <taxon>Pseudomonadati</taxon>
        <taxon>Pseudomonadota</taxon>
        <taxon>Gammaproteobacteria</taxon>
        <taxon>Thiotrichales</taxon>
        <taxon>Thioflexithrix</taxon>
    </lineage>
</organism>
<sequence>MSNQENETLLQFPCDFPIKIIGKMDNEFIPLVKAIIHHHCPDFEEKDRWHINLSKGIKYCSITAKIIAHNKKQLDDLYRELSQHPKVLMVL</sequence>
<evidence type="ECO:0000256" key="1">
    <source>
        <dbReference type="ARBA" id="ARBA00008460"/>
    </source>
</evidence>
<dbReference type="Proteomes" id="UP000194798">
    <property type="component" value="Unassembled WGS sequence"/>
</dbReference>
<dbReference type="Pfam" id="PF04359">
    <property type="entry name" value="DUF493"/>
    <property type="match status" value="1"/>
</dbReference>
<dbReference type="InterPro" id="IPR027471">
    <property type="entry name" value="YbeD-like_sf"/>
</dbReference>
<dbReference type="EMBL" id="MSLT01000001">
    <property type="protein sequence ID" value="OUD16317.1"/>
    <property type="molecule type" value="Genomic_DNA"/>
</dbReference>
<dbReference type="PANTHER" id="PTHR38036">
    <property type="entry name" value="UPF0250 PROTEIN YBED"/>
    <property type="match status" value="1"/>
</dbReference>
<keyword evidence="3" id="KW-1185">Reference proteome</keyword>